<accession>A0A238ZTV6</accession>
<evidence type="ECO:0000313" key="2">
    <source>
        <dbReference type="EMBL" id="SNR86780.1"/>
    </source>
</evidence>
<evidence type="ECO:0000259" key="1">
    <source>
        <dbReference type="PROSITE" id="PS50994"/>
    </source>
</evidence>
<dbReference type="EMBL" id="FZNN01000042">
    <property type="protein sequence ID" value="SNR86780.1"/>
    <property type="molecule type" value="Genomic_DNA"/>
</dbReference>
<dbReference type="Proteomes" id="UP000198417">
    <property type="component" value="Unassembled WGS sequence"/>
</dbReference>
<gene>
    <name evidence="2" type="ORF">SAMN06265370_1421</name>
</gene>
<dbReference type="InterPro" id="IPR012337">
    <property type="entry name" value="RNaseH-like_sf"/>
</dbReference>
<reference evidence="2 3" key="1">
    <citation type="submission" date="2017-06" db="EMBL/GenBank/DDBJ databases">
        <authorList>
            <person name="Kim H.J."/>
            <person name="Triplett B.A."/>
        </authorList>
    </citation>
    <scope>NUCLEOTIDE SEQUENCE [LARGE SCALE GENOMIC DNA]</scope>
    <source>
        <strain evidence="2 3">DSM 29052</strain>
    </source>
</reference>
<dbReference type="SUPFAM" id="SSF53098">
    <property type="entry name" value="Ribonuclease H-like"/>
    <property type="match status" value="1"/>
</dbReference>
<keyword evidence="3" id="KW-1185">Reference proteome</keyword>
<evidence type="ECO:0000313" key="3">
    <source>
        <dbReference type="Proteomes" id="UP000198417"/>
    </source>
</evidence>
<feature type="domain" description="Integrase catalytic" evidence="1">
    <location>
        <begin position="1"/>
        <end position="57"/>
    </location>
</feature>
<name>A0A238ZTV6_9RHOB</name>
<dbReference type="GO" id="GO:0015074">
    <property type="term" value="P:DNA integration"/>
    <property type="evidence" value="ECO:0007669"/>
    <property type="project" value="InterPro"/>
</dbReference>
<dbReference type="Gene3D" id="3.30.420.10">
    <property type="entry name" value="Ribonuclease H-like superfamily/Ribonuclease H"/>
    <property type="match status" value="1"/>
</dbReference>
<dbReference type="InterPro" id="IPR001584">
    <property type="entry name" value="Integrase_cat-core"/>
</dbReference>
<dbReference type="PROSITE" id="PS50994">
    <property type="entry name" value="INTEGRASE"/>
    <property type="match status" value="1"/>
</dbReference>
<dbReference type="InterPro" id="IPR036397">
    <property type="entry name" value="RNaseH_sf"/>
</dbReference>
<dbReference type="AlphaFoldDB" id="A0A238ZTV6"/>
<protein>
    <submittedName>
        <fullName evidence="2">Integrase core domain-containing protein</fullName>
    </submittedName>
</protein>
<proteinExistence type="predicted"/>
<dbReference type="PANTHER" id="PTHR47515:SF2">
    <property type="entry name" value="INTEGRASE CORE DOMAIN PROTEIN"/>
    <property type="match status" value="1"/>
</dbReference>
<dbReference type="GO" id="GO:0003676">
    <property type="term" value="F:nucleic acid binding"/>
    <property type="evidence" value="ECO:0007669"/>
    <property type="project" value="InterPro"/>
</dbReference>
<organism evidence="2 3">
    <name type="scientific">Puniceibacterium sediminis</name>
    <dbReference type="NCBI Taxonomy" id="1608407"/>
    <lineage>
        <taxon>Bacteria</taxon>
        <taxon>Pseudomonadati</taxon>
        <taxon>Pseudomonadota</taxon>
        <taxon>Alphaproteobacteria</taxon>
        <taxon>Rhodobacterales</taxon>
        <taxon>Paracoccaceae</taxon>
        <taxon>Puniceibacterium</taxon>
    </lineage>
</organism>
<dbReference type="PANTHER" id="PTHR47515">
    <property type="entry name" value="LOW CALCIUM RESPONSE LOCUS PROTEIN T"/>
    <property type="match status" value="1"/>
</dbReference>
<sequence>RSLNNIIEWRGKPRTIRVDNGPEYISHALLEGAEKHGIALAHIQPVSAGRNLPKTAG</sequence>
<feature type="non-terminal residue" evidence="2">
    <location>
        <position position="1"/>
    </location>
</feature>